<dbReference type="InterPro" id="IPR041492">
    <property type="entry name" value="HAD_2"/>
</dbReference>
<keyword evidence="2" id="KW-0479">Metal-binding</keyword>
<dbReference type="AlphaFoldDB" id="A0A7Z2T5Y0"/>
<comment type="cofactor">
    <cofactor evidence="1">
        <name>Mg(2+)</name>
        <dbReference type="ChEBI" id="CHEBI:18420"/>
    </cofactor>
</comment>
<name>A0A7Z2T5Y0_9VIBR</name>
<evidence type="ECO:0000313" key="5">
    <source>
        <dbReference type="EMBL" id="QIA65009.1"/>
    </source>
</evidence>
<dbReference type="KEGG" id="vas:GT360_15715"/>
<dbReference type="Pfam" id="PF13419">
    <property type="entry name" value="HAD_2"/>
    <property type="match status" value="1"/>
</dbReference>
<dbReference type="InterPro" id="IPR006439">
    <property type="entry name" value="HAD-SF_hydro_IA"/>
</dbReference>
<keyword evidence="3 5" id="KW-0378">Hydrolase</keyword>
<dbReference type="PANTHER" id="PTHR46470:SF2">
    <property type="entry name" value="GLYCERALDEHYDE 3-PHOSPHATE PHOSPHATASE"/>
    <property type="match status" value="1"/>
</dbReference>
<dbReference type="SUPFAM" id="SSF56784">
    <property type="entry name" value="HAD-like"/>
    <property type="match status" value="1"/>
</dbReference>
<dbReference type="SFLD" id="SFLDG01129">
    <property type="entry name" value="C1.5:_HAD__Beta-PGM__Phosphata"/>
    <property type="match status" value="1"/>
</dbReference>
<dbReference type="InterPro" id="IPR023214">
    <property type="entry name" value="HAD_sf"/>
</dbReference>
<proteinExistence type="predicted"/>
<evidence type="ECO:0000256" key="4">
    <source>
        <dbReference type="ARBA" id="ARBA00022842"/>
    </source>
</evidence>
<sequence length="236" mass="26972">MFDAIVFDFDGTLVDFVDTDTKILKLLHSKLTTETTFEKFLTTAVKEIIAFHSLVERGEADPLSMDRTRLKRTFDSLSIDWHESVTEIYRAELIRSCEPFPGVPDILHKLQKCFKLGLLTNAYDPSEQRNRIVSSRLNQYFDQILVSGEIGLYKPDPSVFCCILDRLNVVPERAVYIGDSLLHDVEGARLAGMKSVLFSKRSKINSTVADYHVYGVEELADLMRHFCELSKRSQLN</sequence>
<dbReference type="Gene3D" id="1.10.150.520">
    <property type="match status" value="1"/>
</dbReference>
<dbReference type="InterPro" id="IPR051400">
    <property type="entry name" value="HAD-like_hydrolase"/>
</dbReference>
<dbReference type="PRINTS" id="PR00413">
    <property type="entry name" value="HADHALOGNASE"/>
</dbReference>
<evidence type="ECO:0000256" key="1">
    <source>
        <dbReference type="ARBA" id="ARBA00001946"/>
    </source>
</evidence>
<dbReference type="Proteomes" id="UP000464262">
    <property type="component" value="Chromosome 2"/>
</dbReference>
<dbReference type="GO" id="GO:0046872">
    <property type="term" value="F:metal ion binding"/>
    <property type="evidence" value="ECO:0007669"/>
    <property type="project" value="UniProtKB-KW"/>
</dbReference>
<evidence type="ECO:0000256" key="3">
    <source>
        <dbReference type="ARBA" id="ARBA00022801"/>
    </source>
</evidence>
<evidence type="ECO:0000256" key="2">
    <source>
        <dbReference type="ARBA" id="ARBA00022723"/>
    </source>
</evidence>
<dbReference type="PANTHER" id="PTHR46470">
    <property type="entry name" value="N-ACYLNEURAMINATE-9-PHOSPHATASE"/>
    <property type="match status" value="1"/>
</dbReference>
<organism evidence="5 6">
    <name type="scientific">Vibrio astriarenae</name>
    <dbReference type="NCBI Taxonomy" id="1481923"/>
    <lineage>
        <taxon>Bacteria</taxon>
        <taxon>Pseudomonadati</taxon>
        <taxon>Pseudomonadota</taxon>
        <taxon>Gammaproteobacteria</taxon>
        <taxon>Vibrionales</taxon>
        <taxon>Vibrionaceae</taxon>
        <taxon>Vibrio</taxon>
    </lineage>
</organism>
<dbReference type="RefSeq" id="WP_164649908.1">
    <property type="nucleotide sequence ID" value="NZ_CP047476.1"/>
</dbReference>
<reference evidence="5 6" key="1">
    <citation type="submission" date="2020-01" db="EMBL/GenBank/DDBJ databases">
        <title>Whole genome and functional gene identification of agarase of Vibrio HN897.</title>
        <authorList>
            <person name="Liu Y."/>
            <person name="Zhao Z."/>
        </authorList>
    </citation>
    <scope>NUCLEOTIDE SEQUENCE [LARGE SCALE GENOMIC DNA]</scope>
    <source>
        <strain evidence="5 6">HN897</strain>
    </source>
</reference>
<dbReference type="GO" id="GO:0016791">
    <property type="term" value="F:phosphatase activity"/>
    <property type="evidence" value="ECO:0007669"/>
    <property type="project" value="TreeGrafter"/>
</dbReference>
<keyword evidence="6" id="KW-1185">Reference proteome</keyword>
<dbReference type="Gene3D" id="3.40.50.1000">
    <property type="entry name" value="HAD superfamily/HAD-like"/>
    <property type="match status" value="1"/>
</dbReference>
<dbReference type="EMBL" id="CP047476">
    <property type="protein sequence ID" value="QIA65009.1"/>
    <property type="molecule type" value="Genomic_DNA"/>
</dbReference>
<dbReference type="SFLD" id="SFLDS00003">
    <property type="entry name" value="Haloacid_Dehalogenase"/>
    <property type="match status" value="1"/>
</dbReference>
<protein>
    <submittedName>
        <fullName evidence="5">HAD-IA family hydrolase</fullName>
    </submittedName>
</protein>
<dbReference type="NCBIfam" id="TIGR01549">
    <property type="entry name" value="HAD-SF-IA-v1"/>
    <property type="match status" value="1"/>
</dbReference>
<gene>
    <name evidence="5" type="ORF">GT360_15715</name>
</gene>
<dbReference type="InterPro" id="IPR036412">
    <property type="entry name" value="HAD-like_sf"/>
</dbReference>
<accession>A0A7Z2T5Y0</accession>
<evidence type="ECO:0000313" key="6">
    <source>
        <dbReference type="Proteomes" id="UP000464262"/>
    </source>
</evidence>
<dbReference type="GO" id="GO:0044281">
    <property type="term" value="P:small molecule metabolic process"/>
    <property type="evidence" value="ECO:0007669"/>
    <property type="project" value="UniProtKB-ARBA"/>
</dbReference>
<keyword evidence="4" id="KW-0460">Magnesium</keyword>